<reference evidence="1 2" key="1">
    <citation type="submission" date="2024-08" db="EMBL/GenBank/DDBJ databases">
        <title>Two novel Cytobacillus novel species.</title>
        <authorList>
            <person name="Liu G."/>
        </authorList>
    </citation>
    <scope>NUCLEOTIDE SEQUENCE [LARGE SCALE GENOMIC DNA]</scope>
    <source>
        <strain evidence="1 2">FJAT-54145</strain>
    </source>
</reference>
<evidence type="ECO:0000313" key="2">
    <source>
        <dbReference type="Proteomes" id="UP001601059"/>
    </source>
</evidence>
<evidence type="ECO:0000313" key="1">
    <source>
        <dbReference type="EMBL" id="MFE8700493.1"/>
    </source>
</evidence>
<dbReference type="RefSeq" id="WP_389359713.1">
    <property type="nucleotide sequence ID" value="NZ_JBIACK010000002.1"/>
</dbReference>
<sequence>MEKDLTDQKQNGEENIMNRVNEVFNQMSKDVRNLLDENKKETK</sequence>
<proteinExistence type="predicted"/>
<protein>
    <submittedName>
        <fullName evidence="1">Uncharacterized protein</fullName>
    </submittedName>
</protein>
<gene>
    <name evidence="1" type="ORF">ACFYKX_07710</name>
</gene>
<comment type="caution">
    <text evidence="1">The sequence shown here is derived from an EMBL/GenBank/DDBJ whole genome shotgun (WGS) entry which is preliminary data.</text>
</comment>
<accession>A0ABW6KCJ6</accession>
<keyword evidence="2" id="KW-1185">Reference proteome</keyword>
<dbReference type="Proteomes" id="UP001601059">
    <property type="component" value="Unassembled WGS sequence"/>
</dbReference>
<name>A0ABW6KCJ6_9BACI</name>
<organism evidence="1 2">
    <name type="scientific">Cytobacillus spartinae</name>
    <dbReference type="NCBI Taxonomy" id="3299023"/>
    <lineage>
        <taxon>Bacteria</taxon>
        <taxon>Bacillati</taxon>
        <taxon>Bacillota</taxon>
        <taxon>Bacilli</taxon>
        <taxon>Bacillales</taxon>
        <taxon>Bacillaceae</taxon>
        <taxon>Cytobacillus</taxon>
    </lineage>
</organism>
<dbReference type="EMBL" id="JBIACK010000002">
    <property type="protein sequence ID" value="MFE8700493.1"/>
    <property type="molecule type" value="Genomic_DNA"/>
</dbReference>